<dbReference type="EMBL" id="CP016757">
    <property type="protein sequence ID" value="ANZ44596.1"/>
    <property type="molecule type" value="Genomic_DNA"/>
</dbReference>
<name>A0A1B2I3Q7_9BACT</name>
<keyword evidence="2" id="KW-1185">Reference proteome</keyword>
<organism evidence="1 2">
    <name type="scientific">Cloacibacillus porcorum</name>
    <dbReference type="NCBI Taxonomy" id="1197717"/>
    <lineage>
        <taxon>Bacteria</taxon>
        <taxon>Thermotogati</taxon>
        <taxon>Synergistota</taxon>
        <taxon>Synergistia</taxon>
        <taxon>Synergistales</taxon>
        <taxon>Synergistaceae</taxon>
        <taxon>Cloacibacillus</taxon>
    </lineage>
</organism>
<gene>
    <name evidence="1" type="ORF">BED41_05530</name>
</gene>
<dbReference type="GeneID" id="83057314"/>
<reference evidence="1" key="1">
    <citation type="submission" date="2016-08" db="EMBL/GenBank/DDBJ databases">
        <title>Complete genome of Cloacibacillus porcorum.</title>
        <authorList>
            <person name="Looft T."/>
            <person name="Bayles D.O."/>
            <person name="Alt D.P."/>
        </authorList>
    </citation>
    <scope>NUCLEOTIDE SEQUENCE [LARGE SCALE GENOMIC DNA]</scope>
    <source>
        <strain evidence="1">CL-84</strain>
    </source>
</reference>
<proteinExistence type="predicted"/>
<sequence>MGIEEICAEAVAREVKTAMPEILCAIENAIREEARAHLLEKQKDDEPPEVYYSTSSISKVARRWYYCN</sequence>
<dbReference type="Proteomes" id="UP000093044">
    <property type="component" value="Chromosome"/>
</dbReference>
<dbReference type="RefSeq" id="WP_066743885.1">
    <property type="nucleotide sequence ID" value="NZ_CP016757.1"/>
</dbReference>
<dbReference type="KEGG" id="cpor:BED41_05530"/>
<dbReference type="AlphaFoldDB" id="A0A1B2I3Q7"/>
<evidence type="ECO:0000313" key="1">
    <source>
        <dbReference type="EMBL" id="ANZ44596.1"/>
    </source>
</evidence>
<evidence type="ECO:0000313" key="2">
    <source>
        <dbReference type="Proteomes" id="UP000093044"/>
    </source>
</evidence>
<protein>
    <submittedName>
        <fullName evidence="1">Uncharacterized protein</fullName>
    </submittedName>
</protein>
<accession>A0A1B2I3Q7</accession>